<dbReference type="Proteomes" id="UP001596157">
    <property type="component" value="Unassembled WGS sequence"/>
</dbReference>
<evidence type="ECO:0000313" key="2">
    <source>
        <dbReference type="Proteomes" id="UP001596157"/>
    </source>
</evidence>
<accession>A0ABW0ES47</accession>
<sequence length="66" mass="7164">MKMLFSFPTAVRVAFWMLLVGFTAGLLVGYQATARADEDAPGDPRSIGVVLCFDRSRTCTPTSFSS</sequence>
<protein>
    <submittedName>
        <fullName evidence="1">Uncharacterized protein</fullName>
    </submittedName>
</protein>
<dbReference type="RefSeq" id="WP_378250126.1">
    <property type="nucleotide sequence ID" value="NZ_JBHSKF010000015.1"/>
</dbReference>
<name>A0ABW0ES47_9PSEU</name>
<dbReference type="EMBL" id="JBHSKF010000015">
    <property type="protein sequence ID" value="MFC5290243.1"/>
    <property type="molecule type" value="Genomic_DNA"/>
</dbReference>
<keyword evidence="2" id="KW-1185">Reference proteome</keyword>
<organism evidence="1 2">
    <name type="scientific">Actinokineospora guangxiensis</name>
    <dbReference type="NCBI Taxonomy" id="1490288"/>
    <lineage>
        <taxon>Bacteria</taxon>
        <taxon>Bacillati</taxon>
        <taxon>Actinomycetota</taxon>
        <taxon>Actinomycetes</taxon>
        <taxon>Pseudonocardiales</taxon>
        <taxon>Pseudonocardiaceae</taxon>
        <taxon>Actinokineospora</taxon>
    </lineage>
</organism>
<evidence type="ECO:0000313" key="1">
    <source>
        <dbReference type="EMBL" id="MFC5290243.1"/>
    </source>
</evidence>
<proteinExistence type="predicted"/>
<gene>
    <name evidence="1" type="ORF">ACFPM7_24585</name>
</gene>
<reference evidence="2" key="1">
    <citation type="journal article" date="2019" name="Int. J. Syst. Evol. Microbiol.">
        <title>The Global Catalogue of Microorganisms (GCM) 10K type strain sequencing project: providing services to taxonomists for standard genome sequencing and annotation.</title>
        <authorList>
            <consortium name="The Broad Institute Genomics Platform"/>
            <consortium name="The Broad Institute Genome Sequencing Center for Infectious Disease"/>
            <person name="Wu L."/>
            <person name="Ma J."/>
        </authorList>
    </citation>
    <scope>NUCLEOTIDE SEQUENCE [LARGE SCALE GENOMIC DNA]</scope>
    <source>
        <strain evidence="2">CCUG 59778</strain>
    </source>
</reference>
<comment type="caution">
    <text evidence="1">The sequence shown here is derived from an EMBL/GenBank/DDBJ whole genome shotgun (WGS) entry which is preliminary data.</text>
</comment>